<sequence>MPTTLVAFGAALASSSDGIQEMFVAEVCAAIVVSAREPNFARSVCEKELDAGTSVIVAALPSVTADTLGVVALGIVGSVITIPPLAVPIDAEIPKFAAIVSVICRVPSELCAIVTSPYAALSDAPLSVRIVRYFVPEEEA</sequence>
<accession>A0A644Y8E6</accession>
<dbReference type="AlphaFoldDB" id="A0A644Y8E6"/>
<organism evidence="1">
    <name type="scientific">bioreactor metagenome</name>
    <dbReference type="NCBI Taxonomy" id="1076179"/>
    <lineage>
        <taxon>unclassified sequences</taxon>
        <taxon>metagenomes</taxon>
        <taxon>ecological metagenomes</taxon>
    </lineage>
</organism>
<evidence type="ECO:0000313" key="1">
    <source>
        <dbReference type="EMBL" id="MPM24208.1"/>
    </source>
</evidence>
<dbReference type="EMBL" id="VSSQ01004210">
    <property type="protein sequence ID" value="MPM24208.1"/>
    <property type="molecule type" value="Genomic_DNA"/>
</dbReference>
<reference evidence="1" key="1">
    <citation type="submission" date="2019-08" db="EMBL/GenBank/DDBJ databases">
        <authorList>
            <person name="Kucharzyk K."/>
            <person name="Murdoch R.W."/>
            <person name="Higgins S."/>
            <person name="Loffler F."/>
        </authorList>
    </citation>
    <scope>NUCLEOTIDE SEQUENCE</scope>
</reference>
<proteinExistence type="predicted"/>
<name>A0A644Y8E6_9ZZZZ</name>
<protein>
    <submittedName>
        <fullName evidence="1">Uncharacterized protein</fullName>
    </submittedName>
</protein>
<gene>
    <name evidence="1" type="ORF">SDC9_70689</name>
</gene>
<comment type="caution">
    <text evidence="1">The sequence shown here is derived from an EMBL/GenBank/DDBJ whole genome shotgun (WGS) entry which is preliminary data.</text>
</comment>